<gene>
    <name evidence="3" type="ORF">FHG71_04050</name>
</gene>
<dbReference type="Pfam" id="PF13560">
    <property type="entry name" value="HTH_31"/>
    <property type="match status" value="1"/>
</dbReference>
<dbReference type="Proteomes" id="UP000305709">
    <property type="component" value="Unassembled WGS sequence"/>
</dbReference>
<dbReference type="GO" id="GO:0003677">
    <property type="term" value="F:DNA binding"/>
    <property type="evidence" value="ECO:0007669"/>
    <property type="project" value="InterPro"/>
</dbReference>
<dbReference type="AlphaFoldDB" id="A0A5C4NPN5"/>
<protein>
    <submittedName>
        <fullName evidence="3">Helix-turn-helix transcriptional regulator</fullName>
    </submittedName>
</protein>
<dbReference type="CDD" id="cd00093">
    <property type="entry name" value="HTH_XRE"/>
    <property type="match status" value="1"/>
</dbReference>
<dbReference type="OrthoDB" id="7597230at2"/>
<feature type="domain" description="HTH cro/C1-type" evidence="2">
    <location>
        <begin position="47"/>
        <end position="77"/>
    </location>
</feature>
<feature type="region of interest" description="Disordered" evidence="1">
    <location>
        <begin position="235"/>
        <end position="260"/>
    </location>
</feature>
<feature type="region of interest" description="Disordered" evidence="1">
    <location>
        <begin position="192"/>
        <end position="212"/>
    </location>
</feature>
<comment type="caution">
    <text evidence="3">The sequence shown here is derived from an EMBL/GenBank/DDBJ whole genome shotgun (WGS) entry which is preliminary data.</text>
</comment>
<dbReference type="InterPro" id="IPR001387">
    <property type="entry name" value="Cro/C1-type_HTH"/>
</dbReference>
<sequence>MVLPLPSIALEGRQALPAVCPNRGRSSRIRAMTPDEQTLERLSGQELADWRQNAGLTQAQLAQAAGVGRHAVSYWETKSIVDERQNAPRRMLAVLGIKVERAVIADQYAHAGAHARDGVLVSEMERQALERLEAQQKARRAAQAAREAARMARAAAAKNWTSNPSASSPAHRMYCGALTRKKQPCRMLSEPGRRRCKFHGGRSTGPRTPEGRARIAEAQFRRWSNWRTRRQTASNIASEGDGSACNVMSKHDVWPESEVR</sequence>
<proteinExistence type="predicted"/>
<name>A0A5C4NPN5_9RHOB</name>
<dbReference type="EMBL" id="VDFV01000002">
    <property type="protein sequence ID" value="TNC74359.1"/>
    <property type="molecule type" value="Genomic_DNA"/>
</dbReference>
<evidence type="ECO:0000313" key="3">
    <source>
        <dbReference type="EMBL" id="TNC74359.1"/>
    </source>
</evidence>
<reference evidence="3 4" key="1">
    <citation type="submission" date="2019-06" db="EMBL/GenBank/DDBJ databases">
        <authorList>
            <person name="Jiang L."/>
        </authorList>
    </citation>
    <scope>NUCLEOTIDE SEQUENCE [LARGE SCALE GENOMIC DNA]</scope>
    <source>
        <strain evidence="3 4">YIM 48858</strain>
    </source>
</reference>
<evidence type="ECO:0000256" key="1">
    <source>
        <dbReference type="SAM" id="MobiDB-lite"/>
    </source>
</evidence>
<dbReference type="InterPro" id="IPR047675">
    <property type="entry name" value="Putative_zinc-bd"/>
</dbReference>
<dbReference type="NCBIfam" id="NF041373">
    <property type="entry name" value="HGG_STG"/>
    <property type="match status" value="1"/>
</dbReference>
<dbReference type="Gene3D" id="1.10.260.40">
    <property type="entry name" value="lambda repressor-like DNA-binding domains"/>
    <property type="match status" value="1"/>
</dbReference>
<feature type="compositionally biased region" description="Basic and acidic residues" evidence="1">
    <location>
        <begin position="249"/>
        <end position="260"/>
    </location>
</feature>
<keyword evidence="4" id="KW-1185">Reference proteome</keyword>
<organism evidence="3 4">
    <name type="scientific">Rubellimicrobium roseum</name>
    <dbReference type="NCBI Taxonomy" id="687525"/>
    <lineage>
        <taxon>Bacteria</taxon>
        <taxon>Pseudomonadati</taxon>
        <taxon>Pseudomonadota</taxon>
        <taxon>Alphaproteobacteria</taxon>
        <taxon>Rhodobacterales</taxon>
        <taxon>Roseobacteraceae</taxon>
        <taxon>Rubellimicrobium</taxon>
    </lineage>
</organism>
<dbReference type="InterPro" id="IPR010982">
    <property type="entry name" value="Lambda_DNA-bd_dom_sf"/>
</dbReference>
<dbReference type="PROSITE" id="PS50943">
    <property type="entry name" value="HTH_CROC1"/>
    <property type="match status" value="1"/>
</dbReference>
<dbReference type="RefSeq" id="WP_139080319.1">
    <property type="nucleotide sequence ID" value="NZ_VDFV01000002.1"/>
</dbReference>
<dbReference type="SMART" id="SM00530">
    <property type="entry name" value="HTH_XRE"/>
    <property type="match status" value="1"/>
</dbReference>
<evidence type="ECO:0000259" key="2">
    <source>
        <dbReference type="PROSITE" id="PS50943"/>
    </source>
</evidence>
<evidence type="ECO:0000313" key="4">
    <source>
        <dbReference type="Proteomes" id="UP000305709"/>
    </source>
</evidence>
<dbReference type="SUPFAM" id="SSF47413">
    <property type="entry name" value="lambda repressor-like DNA-binding domains"/>
    <property type="match status" value="1"/>
</dbReference>
<accession>A0A5C4NPN5</accession>